<dbReference type="GeneID" id="25326717"/>
<keyword evidence="9" id="KW-1133">Transmembrane helix</keyword>
<dbReference type="InterPro" id="IPR036396">
    <property type="entry name" value="Cyt_P450_sf"/>
</dbReference>
<keyword evidence="3 8" id="KW-0349">Heme</keyword>
<organism evidence="10 11">
    <name type="scientific">Exophiala xenobiotica</name>
    <dbReference type="NCBI Taxonomy" id="348802"/>
    <lineage>
        <taxon>Eukaryota</taxon>
        <taxon>Fungi</taxon>
        <taxon>Dikarya</taxon>
        <taxon>Ascomycota</taxon>
        <taxon>Pezizomycotina</taxon>
        <taxon>Eurotiomycetes</taxon>
        <taxon>Chaetothyriomycetidae</taxon>
        <taxon>Chaetothyriales</taxon>
        <taxon>Herpotrichiellaceae</taxon>
        <taxon>Exophiala</taxon>
    </lineage>
</organism>
<accession>A0A0D2D148</accession>
<dbReference type="InterPro" id="IPR001128">
    <property type="entry name" value="Cyt_P450"/>
</dbReference>
<keyword evidence="4 8" id="KW-0479">Metal-binding</keyword>
<keyword evidence="9" id="KW-0812">Transmembrane</keyword>
<evidence type="ECO:0000256" key="9">
    <source>
        <dbReference type="SAM" id="Phobius"/>
    </source>
</evidence>
<dbReference type="InterPro" id="IPR050121">
    <property type="entry name" value="Cytochrome_P450_monoxygenase"/>
</dbReference>
<evidence type="ECO:0000256" key="8">
    <source>
        <dbReference type="PIRSR" id="PIRSR602401-1"/>
    </source>
</evidence>
<dbReference type="CDD" id="cd11060">
    <property type="entry name" value="CYP57A1-like"/>
    <property type="match status" value="1"/>
</dbReference>
<name>A0A0D2D148_9EURO</name>
<keyword evidence="6 8" id="KW-0408">Iron</keyword>
<sequence>MTSLGFTERLSLSWITVVGGLASLSLAYWVLSVFLSYRKLRHIRGPWLASISPLWMFYYTCRGTLYLAVEDALKKYGSPVRIGPDYIATDDPVIQRQMAAPRSPFMRGRWFKGMKFDTRKDNVLSMSDEKAHAELRAKLMPGYTGNEVPTLERDIDARVVELLDLIQRAYVDKNEAMDFAVLAGYFTLDILTQIAFGQALGFLIKNEDLYDYHKSSSQFYPIMELSSNHPMILSILRSRIMQGAAPKPTDKIGFGAIVGVAHKAVAERFGPDPKKVQDMLGSFVNHGLTQQECEVETLLQILAGADSTATALRTTFLFILTSPSAYVRLREEIAAAVESGDVSYPVIKNSEAQNLRYLEACIQEGLRMFMPLQGLAGRVSPSPDGATVNGVFIPPGTEVGIATYAMGHRRDFYGPDADTFRPERWIDNDPETIKGYERINELVFGAGRSSCLGKRIALMELRKAIFELLRRYDFTLVNPFNPVKVRSNSVVIQTDMYVRAWPRKAN</sequence>
<comment type="similarity">
    <text evidence="2">Belongs to the cytochrome P450 family.</text>
</comment>
<dbReference type="STRING" id="348802.A0A0D2D148"/>
<keyword evidence="11" id="KW-1185">Reference proteome</keyword>
<evidence type="ECO:0000256" key="5">
    <source>
        <dbReference type="ARBA" id="ARBA00023002"/>
    </source>
</evidence>
<dbReference type="Gene3D" id="1.10.630.10">
    <property type="entry name" value="Cytochrome P450"/>
    <property type="match status" value="1"/>
</dbReference>
<evidence type="ECO:0008006" key="12">
    <source>
        <dbReference type="Google" id="ProtNLM"/>
    </source>
</evidence>
<dbReference type="PANTHER" id="PTHR24305">
    <property type="entry name" value="CYTOCHROME P450"/>
    <property type="match status" value="1"/>
</dbReference>
<evidence type="ECO:0000313" key="10">
    <source>
        <dbReference type="EMBL" id="KIW56127.1"/>
    </source>
</evidence>
<dbReference type="EMBL" id="KN847319">
    <property type="protein sequence ID" value="KIW56127.1"/>
    <property type="molecule type" value="Genomic_DNA"/>
</dbReference>
<feature type="binding site" description="axial binding residue" evidence="8">
    <location>
        <position position="451"/>
    </location>
    <ligand>
        <name>heme</name>
        <dbReference type="ChEBI" id="CHEBI:30413"/>
    </ligand>
    <ligandPart>
        <name>Fe</name>
        <dbReference type="ChEBI" id="CHEBI:18248"/>
    </ligandPart>
</feature>
<dbReference type="PANTHER" id="PTHR24305:SF77">
    <property type="entry name" value="CYTOCHROME P450 MONOOXYGENASE"/>
    <property type="match status" value="1"/>
</dbReference>
<dbReference type="OrthoDB" id="3934656at2759"/>
<dbReference type="GO" id="GO:0005506">
    <property type="term" value="F:iron ion binding"/>
    <property type="evidence" value="ECO:0007669"/>
    <property type="project" value="InterPro"/>
</dbReference>
<evidence type="ECO:0000256" key="3">
    <source>
        <dbReference type="ARBA" id="ARBA00022617"/>
    </source>
</evidence>
<dbReference type="Proteomes" id="UP000054342">
    <property type="component" value="Unassembled WGS sequence"/>
</dbReference>
<reference evidence="10 11" key="1">
    <citation type="submission" date="2015-01" db="EMBL/GenBank/DDBJ databases">
        <title>The Genome Sequence of Exophiala xenobiotica CBS118157.</title>
        <authorList>
            <consortium name="The Broad Institute Genomics Platform"/>
            <person name="Cuomo C."/>
            <person name="de Hoog S."/>
            <person name="Gorbushina A."/>
            <person name="Stielow B."/>
            <person name="Teixiera M."/>
            <person name="Abouelleil A."/>
            <person name="Chapman S.B."/>
            <person name="Priest M."/>
            <person name="Young S.K."/>
            <person name="Wortman J."/>
            <person name="Nusbaum C."/>
            <person name="Birren B."/>
        </authorList>
    </citation>
    <scope>NUCLEOTIDE SEQUENCE [LARGE SCALE GENOMIC DNA]</scope>
    <source>
        <strain evidence="10 11">CBS 118157</strain>
    </source>
</reference>
<evidence type="ECO:0000256" key="6">
    <source>
        <dbReference type="ARBA" id="ARBA00023004"/>
    </source>
</evidence>
<dbReference type="AlphaFoldDB" id="A0A0D2D148"/>
<dbReference type="SUPFAM" id="SSF48264">
    <property type="entry name" value="Cytochrome P450"/>
    <property type="match status" value="1"/>
</dbReference>
<dbReference type="InterPro" id="IPR002401">
    <property type="entry name" value="Cyt_P450_E_grp-I"/>
</dbReference>
<dbReference type="PRINTS" id="PR00385">
    <property type="entry name" value="P450"/>
</dbReference>
<proteinExistence type="inferred from homology"/>
<evidence type="ECO:0000256" key="2">
    <source>
        <dbReference type="ARBA" id="ARBA00010617"/>
    </source>
</evidence>
<evidence type="ECO:0000313" key="11">
    <source>
        <dbReference type="Proteomes" id="UP000054342"/>
    </source>
</evidence>
<evidence type="ECO:0000256" key="1">
    <source>
        <dbReference type="ARBA" id="ARBA00001971"/>
    </source>
</evidence>
<dbReference type="GO" id="GO:0004497">
    <property type="term" value="F:monooxygenase activity"/>
    <property type="evidence" value="ECO:0007669"/>
    <property type="project" value="UniProtKB-KW"/>
</dbReference>
<dbReference type="RefSeq" id="XP_013316711.1">
    <property type="nucleotide sequence ID" value="XM_013461257.1"/>
</dbReference>
<keyword evidence="7" id="KW-0503">Monooxygenase</keyword>
<evidence type="ECO:0000256" key="4">
    <source>
        <dbReference type="ARBA" id="ARBA00022723"/>
    </source>
</evidence>
<dbReference type="PRINTS" id="PR00463">
    <property type="entry name" value="EP450I"/>
</dbReference>
<dbReference type="Pfam" id="PF00067">
    <property type="entry name" value="p450"/>
    <property type="match status" value="1"/>
</dbReference>
<dbReference type="GO" id="GO:0020037">
    <property type="term" value="F:heme binding"/>
    <property type="evidence" value="ECO:0007669"/>
    <property type="project" value="InterPro"/>
</dbReference>
<feature type="transmembrane region" description="Helical" evidence="9">
    <location>
        <begin position="12"/>
        <end position="35"/>
    </location>
</feature>
<comment type="cofactor">
    <cofactor evidence="1 8">
        <name>heme</name>
        <dbReference type="ChEBI" id="CHEBI:30413"/>
    </cofactor>
</comment>
<protein>
    <recommendedName>
        <fullName evidence="12">Cytochrome P450</fullName>
    </recommendedName>
</protein>
<dbReference type="GO" id="GO:0016705">
    <property type="term" value="F:oxidoreductase activity, acting on paired donors, with incorporation or reduction of molecular oxygen"/>
    <property type="evidence" value="ECO:0007669"/>
    <property type="project" value="InterPro"/>
</dbReference>
<evidence type="ECO:0000256" key="7">
    <source>
        <dbReference type="ARBA" id="ARBA00023033"/>
    </source>
</evidence>
<gene>
    <name evidence="10" type="ORF">PV05_04809</name>
</gene>
<keyword evidence="5" id="KW-0560">Oxidoreductase</keyword>
<keyword evidence="9" id="KW-0472">Membrane</keyword>
<dbReference type="HOGENOM" id="CLU_001570_14_0_1"/>